<gene>
    <name evidence="1" type="ORF">ACFSF0_14640</name>
</gene>
<reference evidence="2" key="1">
    <citation type="journal article" date="2019" name="Int. J. Syst. Evol. Microbiol.">
        <title>The Global Catalogue of Microorganisms (GCM) 10K type strain sequencing project: providing services to taxonomists for standard genome sequencing and annotation.</title>
        <authorList>
            <consortium name="The Broad Institute Genomics Platform"/>
            <consortium name="The Broad Institute Genome Sequencing Center for Infectious Disease"/>
            <person name="Wu L."/>
            <person name="Ma J."/>
        </authorList>
    </citation>
    <scope>NUCLEOTIDE SEQUENCE [LARGE SCALE GENOMIC DNA]</scope>
    <source>
        <strain evidence="2">LMG 29247</strain>
    </source>
</reference>
<dbReference type="RefSeq" id="WP_147914780.1">
    <property type="nucleotide sequence ID" value="NZ_JBHUEJ010000035.1"/>
</dbReference>
<keyword evidence="2" id="KW-1185">Reference proteome</keyword>
<dbReference type="EMBL" id="JBHUEJ010000035">
    <property type="protein sequence ID" value="MFD1711850.1"/>
    <property type="molecule type" value="Genomic_DNA"/>
</dbReference>
<evidence type="ECO:0000313" key="2">
    <source>
        <dbReference type="Proteomes" id="UP001597304"/>
    </source>
</evidence>
<protein>
    <recommendedName>
        <fullName evidence="3">Fumarylacetoacetase-like C-terminal domain-containing protein</fullName>
    </recommendedName>
</protein>
<evidence type="ECO:0008006" key="3">
    <source>
        <dbReference type="Google" id="ProtNLM"/>
    </source>
</evidence>
<accession>A0ABW4KZS5</accession>
<name>A0ABW4KZS5_9BURK</name>
<evidence type="ECO:0000313" key="1">
    <source>
        <dbReference type="EMBL" id="MFD1711850.1"/>
    </source>
</evidence>
<organism evidence="1 2">
    <name type="scientific">Ottowia flava</name>
    <dbReference type="NCBI Taxonomy" id="2675430"/>
    <lineage>
        <taxon>Bacteria</taxon>
        <taxon>Pseudomonadati</taxon>
        <taxon>Pseudomonadota</taxon>
        <taxon>Betaproteobacteria</taxon>
        <taxon>Burkholderiales</taxon>
        <taxon>Comamonadaceae</taxon>
        <taxon>Ottowia</taxon>
    </lineage>
</organism>
<proteinExistence type="predicted"/>
<sequence length="285" mass="29934">MISHDPKDAAPFDGRATDADAVPDAVAPWVFEGESPCGPLRLTLPREAGVDEPLSGVAQVLDLAQAEPLIRAVEQWLSSPWDPAPVDAGRAPALYRAVVRDPALARPGSHLEVPLAALHVPPPEALRAPALEWATHDATVLLGEVPPEALAQLQPGALLWLPGAFAAAWDVQLTDADRRLPPCMAQLDLTAQRLVVPATRAGGALSAGPRDSAAPQVVLSRPVRLPLDRWLGWGSAGSAYAWPTPQPWAAELRQGTQVLARGALMPMGKGCGLRIEALAQPAVAA</sequence>
<dbReference type="Proteomes" id="UP001597304">
    <property type="component" value="Unassembled WGS sequence"/>
</dbReference>
<comment type="caution">
    <text evidence="1">The sequence shown here is derived from an EMBL/GenBank/DDBJ whole genome shotgun (WGS) entry which is preliminary data.</text>
</comment>